<feature type="chain" id="PRO_5009254804" evidence="1">
    <location>
        <begin position="20"/>
        <end position="300"/>
    </location>
</feature>
<proteinExistence type="predicted"/>
<keyword evidence="3" id="KW-1185">Reference proteome</keyword>
<evidence type="ECO:0000313" key="3">
    <source>
        <dbReference type="Proteomes" id="UP000199679"/>
    </source>
</evidence>
<name>A0A1H1MSW2_MUCMA</name>
<dbReference type="Pfam" id="PF11276">
    <property type="entry name" value="DUF3078"/>
    <property type="match status" value="1"/>
</dbReference>
<protein>
    <submittedName>
        <fullName evidence="2">Outer membrane insertion C-terminal signal</fullName>
    </submittedName>
</protein>
<keyword evidence="1" id="KW-0732">Signal</keyword>
<dbReference type="RefSeq" id="WP_091367766.1">
    <property type="nucleotide sequence ID" value="NZ_LT629740.1"/>
</dbReference>
<evidence type="ECO:0000313" key="2">
    <source>
        <dbReference type="EMBL" id="SDR89798.1"/>
    </source>
</evidence>
<feature type="signal peptide" evidence="1">
    <location>
        <begin position="1"/>
        <end position="19"/>
    </location>
</feature>
<reference evidence="2 3" key="1">
    <citation type="submission" date="2016-10" db="EMBL/GenBank/DDBJ databases">
        <authorList>
            <person name="de Groot N.N."/>
        </authorList>
    </citation>
    <scope>NUCLEOTIDE SEQUENCE [LARGE SCALE GENOMIC DNA]</scope>
    <source>
        <strain evidence="2 3">MP1X4</strain>
    </source>
</reference>
<dbReference type="InterPro" id="IPR021428">
    <property type="entry name" value="DUF3078"/>
</dbReference>
<gene>
    <name evidence="2" type="ORF">SAMN05216490_0154</name>
</gene>
<dbReference type="STRING" id="652787.SAMN05216490_0154"/>
<evidence type="ECO:0000256" key="1">
    <source>
        <dbReference type="SAM" id="SignalP"/>
    </source>
</evidence>
<accession>A0A1H1MSW2</accession>
<dbReference type="OrthoDB" id="1495718at2"/>
<sequence length="300" mass="33740">MKKTLLLAFIGCLSAAGYAQTTTPVTPKDTTHLWTIHGQNTLLINQSSFSNWAAGGQNSLAANIVLDYDFDYKKDKWSWDNKVIFGYGLSKQNGLGWRKNDDRAILNSLLGYQAAKYWLYTFYANFQTQFSNGYTYDDANHRTLISAPFAPAYLTFGPGFAYKRSDNFRINFSPAAIRLTFVQNDSLSNIGSYGVTPGNKSLLEFGASLDAYYKFNLAQNITFENILKLYSNYLDKPQNVYMDYAGNIFMKVNKLVTVNLGVELISDPEAKIPVLSNGVTEYHSLLQVKEIFGVGLTYKF</sequence>
<dbReference type="EMBL" id="LT629740">
    <property type="protein sequence ID" value="SDR89798.1"/>
    <property type="molecule type" value="Genomic_DNA"/>
</dbReference>
<organism evidence="2 3">
    <name type="scientific">Mucilaginibacter mallensis</name>
    <dbReference type="NCBI Taxonomy" id="652787"/>
    <lineage>
        <taxon>Bacteria</taxon>
        <taxon>Pseudomonadati</taxon>
        <taxon>Bacteroidota</taxon>
        <taxon>Sphingobacteriia</taxon>
        <taxon>Sphingobacteriales</taxon>
        <taxon>Sphingobacteriaceae</taxon>
        <taxon>Mucilaginibacter</taxon>
    </lineage>
</organism>
<dbReference type="AlphaFoldDB" id="A0A1H1MSW2"/>
<dbReference type="Proteomes" id="UP000199679">
    <property type="component" value="Chromosome I"/>
</dbReference>